<comment type="function">
    <text evidence="1 4">PPIases accelerate the folding of proteins. It catalyzes the cis-trans isomerization of proline imidic peptide bonds in oligopeptides.</text>
</comment>
<dbReference type="AlphaFoldDB" id="A0A1M5SBZ5"/>
<dbReference type="STRING" id="1121306.SAMN02745196_00114"/>
<dbReference type="GO" id="GO:0006457">
    <property type="term" value="P:protein folding"/>
    <property type="evidence" value="ECO:0007669"/>
    <property type="project" value="InterPro"/>
</dbReference>
<evidence type="ECO:0000256" key="2">
    <source>
        <dbReference type="ARBA" id="ARBA00023110"/>
    </source>
</evidence>
<feature type="chain" id="PRO_5011834219" description="Peptidyl-prolyl cis-trans isomerase" evidence="4">
    <location>
        <begin position="23"/>
        <end position="261"/>
    </location>
</feature>
<feature type="region of interest" description="Disordered" evidence="5">
    <location>
        <begin position="25"/>
        <end position="56"/>
    </location>
</feature>
<dbReference type="EMBL" id="FQXP01000003">
    <property type="protein sequence ID" value="SHH35999.1"/>
    <property type="molecule type" value="Genomic_DNA"/>
</dbReference>
<dbReference type="SUPFAM" id="SSF50891">
    <property type="entry name" value="Cyclophilin-like"/>
    <property type="match status" value="1"/>
</dbReference>
<dbReference type="Pfam" id="PF00160">
    <property type="entry name" value="Pro_isomerase"/>
    <property type="match status" value="1"/>
</dbReference>
<evidence type="ECO:0000256" key="5">
    <source>
        <dbReference type="SAM" id="MobiDB-lite"/>
    </source>
</evidence>
<protein>
    <recommendedName>
        <fullName evidence="4">Peptidyl-prolyl cis-trans isomerase</fullName>
        <shortName evidence="4">PPIase</shortName>
        <ecNumber evidence="4">5.2.1.8</ecNumber>
    </recommendedName>
</protein>
<gene>
    <name evidence="7" type="ORF">SAMN02745196_00114</name>
</gene>
<evidence type="ECO:0000256" key="1">
    <source>
        <dbReference type="ARBA" id="ARBA00002388"/>
    </source>
</evidence>
<name>A0A1M5SBZ5_9CLOT</name>
<keyword evidence="8" id="KW-1185">Reference proteome</keyword>
<feature type="signal peptide" evidence="4">
    <location>
        <begin position="1"/>
        <end position="22"/>
    </location>
</feature>
<accession>A0A1M5SBZ5</accession>
<evidence type="ECO:0000313" key="8">
    <source>
        <dbReference type="Proteomes" id="UP000184526"/>
    </source>
</evidence>
<proteinExistence type="inferred from homology"/>
<evidence type="ECO:0000313" key="7">
    <source>
        <dbReference type="EMBL" id="SHH35999.1"/>
    </source>
</evidence>
<dbReference type="EC" id="5.2.1.8" evidence="4"/>
<dbReference type="PANTHER" id="PTHR45625">
    <property type="entry name" value="PEPTIDYL-PROLYL CIS-TRANS ISOMERASE-RELATED"/>
    <property type="match status" value="1"/>
</dbReference>
<dbReference type="Proteomes" id="UP000184526">
    <property type="component" value="Unassembled WGS sequence"/>
</dbReference>
<keyword evidence="4" id="KW-0732">Signal</keyword>
<feature type="compositionally biased region" description="Polar residues" evidence="5">
    <location>
        <begin position="34"/>
        <end position="43"/>
    </location>
</feature>
<dbReference type="InterPro" id="IPR020892">
    <property type="entry name" value="Cyclophilin-type_PPIase_CS"/>
</dbReference>
<comment type="catalytic activity">
    <reaction evidence="4">
        <text>[protein]-peptidylproline (omega=180) = [protein]-peptidylproline (omega=0)</text>
        <dbReference type="Rhea" id="RHEA:16237"/>
        <dbReference type="Rhea" id="RHEA-COMP:10747"/>
        <dbReference type="Rhea" id="RHEA-COMP:10748"/>
        <dbReference type="ChEBI" id="CHEBI:83833"/>
        <dbReference type="ChEBI" id="CHEBI:83834"/>
        <dbReference type="EC" id="5.2.1.8"/>
    </reaction>
</comment>
<keyword evidence="3 4" id="KW-0413">Isomerase</keyword>
<dbReference type="RefSeq" id="WP_084665985.1">
    <property type="nucleotide sequence ID" value="NZ_FQXP01000003.1"/>
</dbReference>
<dbReference type="PROSITE" id="PS00170">
    <property type="entry name" value="CSA_PPIASE_1"/>
    <property type="match status" value="1"/>
</dbReference>
<feature type="domain" description="PPIase cyclophilin-type" evidence="6">
    <location>
        <begin position="70"/>
        <end position="256"/>
    </location>
</feature>
<dbReference type="PANTHER" id="PTHR45625:SF4">
    <property type="entry name" value="PEPTIDYLPROLYL ISOMERASE DOMAIN AND WD REPEAT-CONTAINING PROTEIN 1"/>
    <property type="match status" value="1"/>
</dbReference>
<dbReference type="InterPro" id="IPR044666">
    <property type="entry name" value="Cyclophilin_A-like"/>
</dbReference>
<dbReference type="PROSITE" id="PS51257">
    <property type="entry name" value="PROKAR_LIPOPROTEIN"/>
    <property type="match status" value="1"/>
</dbReference>
<dbReference type="Gene3D" id="2.40.100.10">
    <property type="entry name" value="Cyclophilin-like"/>
    <property type="match status" value="1"/>
</dbReference>
<comment type="similarity">
    <text evidence="4">Belongs to the cyclophilin-type PPIase family.</text>
</comment>
<dbReference type="InterPro" id="IPR002130">
    <property type="entry name" value="Cyclophilin-type_PPIase_dom"/>
</dbReference>
<dbReference type="InterPro" id="IPR029000">
    <property type="entry name" value="Cyclophilin-like_dom_sf"/>
</dbReference>
<sequence>MLKRLSLIVTAVILSVSLVACGSDKNAPKDDTNKSQNQNNDKTASGEEKPEPLPVPDNLVQLEKPAKGEEIAVLHTSEGDIKIRLFPDIAPKTVENFKGLINKGYYNGVIFHRVIKDFMIQGGDPEGTGMGGQSIWGEPFDNEIDPAIRHFKGAVSMANTGQPKTNGSQFFIVENSKVDDSIIDQMKKVDESYPGNFPKIVVDKYAEIGGTPHLDGKHSVFGQVFEGLDIVDKIANTEVGDKDKPVKDITIDKAELVKYEE</sequence>
<keyword evidence="2 4" id="KW-0697">Rotamase</keyword>
<evidence type="ECO:0000259" key="6">
    <source>
        <dbReference type="PROSITE" id="PS50072"/>
    </source>
</evidence>
<organism evidence="7 8">
    <name type="scientific">Clostridium collagenovorans DSM 3089</name>
    <dbReference type="NCBI Taxonomy" id="1121306"/>
    <lineage>
        <taxon>Bacteria</taxon>
        <taxon>Bacillati</taxon>
        <taxon>Bacillota</taxon>
        <taxon>Clostridia</taxon>
        <taxon>Eubacteriales</taxon>
        <taxon>Clostridiaceae</taxon>
        <taxon>Clostridium</taxon>
    </lineage>
</organism>
<dbReference type="GO" id="GO:0003755">
    <property type="term" value="F:peptidyl-prolyl cis-trans isomerase activity"/>
    <property type="evidence" value="ECO:0007669"/>
    <property type="project" value="UniProtKB-UniRule"/>
</dbReference>
<reference evidence="7 8" key="1">
    <citation type="submission" date="2016-11" db="EMBL/GenBank/DDBJ databases">
        <authorList>
            <person name="Jaros S."/>
            <person name="Januszkiewicz K."/>
            <person name="Wedrychowicz H."/>
        </authorList>
    </citation>
    <scope>NUCLEOTIDE SEQUENCE [LARGE SCALE GENOMIC DNA]</scope>
    <source>
        <strain evidence="7 8">DSM 3089</strain>
    </source>
</reference>
<evidence type="ECO:0000256" key="4">
    <source>
        <dbReference type="RuleBase" id="RU363019"/>
    </source>
</evidence>
<dbReference type="PRINTS" id="PR00153">
    <property type="entry name" value="CSAPPISMRASE"/>
</dbReference>
<evidence type="ECO:0000256" key="3">
    <source>
        <dbReference type="ARBA" id="ARBA00023235"/>
    </source>
</evidence>
<dbReference type="PROSITE" id="PS50072">
    <property type="entry name" value="CSA_PPIASE_2"/>
    <property type="match status" value="1"/>
</dbReference>
<dbReference type="OrthoDB" id="9807797at2"/>